<dbReference type="GO" id="GO:1990918">
    <property type="term" value="P:double-strand break repair involved in meiotic recombination"/>
    <property type="evidence" value="ECO:0007669"/>
    <property type="project" value="TreeGrafter"/>
</dbReference>
<keyword evidence="4" id="KW-0539">Nucleus</keyword>
<comment type="subcellular location">
    <subcellularLocation>
        <location evidence="1">Nucleus</location>
    </subcellularLocation>
</comment>
<accession>A0A6V7QBU0</accession>
<evidence type="ECO:0000256" key="5">
    <source>
        <dbReference type="ARBA" id="ARBA00093456"/>
    </source>
</evidence>
<dbReference type="EMBL" id="LR862135">
    <property type="protein sequence ID" value="CAD1840448.1"/>
    <property type="molecule type" value="Genomic_DNA"/>
</dbReference>
<feature type="region of interest" description="Disordered" evidence="6">
    <location>
        <begin position="115"/>
        <end position="150"/>
    </location>
</feature>
<dbReference type="GO" id="GO:0005634">
    <property type="term" value="C:nucleus"/>
    <property type="evidence" value="ECO:0007669"/>
    <property type="project" value="UniProtKB-SubCell"/>
</dbReference>
<feature type="compositionally biased region" description="Polar residues" evidence="6">
    <location>
        <begin position="132"/>
        <end position="150"/>
    </location>
</feature>
<dbReference type="GO" id="GO:0036297">
    <property type="term" value="P:interstrand cross-link repair"/>
    <property type="evidence" value="ECO:0007669"/>
    <property type="project" value="TreeGrafter"/>
</dbReference>
<dbReference type="GO" id="GO:0070182">
    <property type="term" value="F:DNA polymerase binding"/>
    <property type="evidence" value="ECO:0007669"/>
    <property type="project" value="TreeGrafter"/>
</dbReference>
<dbReference type="GO" id="GO:0000793">
    <property type="term" value="C:condensed chromosome"/>
    <property type="evidence" value="ECO:0007669"/>
    <property type="project" value="TreeGrafter"/>
</dbReference>
<dbReference type="PANTHER" id="PTHR32086:SF0">
    <property type="entry name" value="FANCONI ANEMIA GROUP D2 PROTEIN"/>
    <property type="match status" value="1"/>
</dbReference>
<evidence type="ECO:0000256" key="6">
    <source>
        <dbReference type="SAM" id="MobiDB-lite"/>
    </source>
</evidence>
<dbReference type="AlphaFoldDB" id="A0A6V7QBU0"/>
<organism evidence="7">
    <name type="scientific">Ananas comosus var. bracteatus</name>
    <name type="common">red pineapple</name>
    <dbReference type="NCBI Taxonomy" id="296719"/>
    <lineage>
        <taxon>Eukaryota</taxon>
        <taxon>Viridiplantae</taxon>
        <taxon>Streptophyta</taxon>
        <taxon>Embryophyta</taxon>
        <taxon>Tracheophyta</taxon>
        <taxon>Spermatophyta</taxon>
        <taxon>Magnoliopsida</taxon>
        <taxon>Liliopsida</taxon>
        <taxon>Poales</taxon>
        <taxon>Bromeliaceae</taxon>
        <taxon>Bromelioideae</taxon>
        <taxon>Ananas</taxon>
    </lineage>
</organism>
<dbReference type="InterPro" id="IPR029448">
    <property type="entry name" value="FANCD2"/>
</dbReference>
<evidence type="ECO:0000256" key="2">
    <source>
        <dbReference type="ARBA" id="ARBA00022499"/>
    </source>
</evidence>
<protein>
    <submittedName>
        <fullName evidence="7">Uncharacterized protein</fullName>
    </submittedName>
</protein>
<name>A0A6V7QBU0_ANACO</name>
<evidence type="ECO:0000256" key="4">
    <source>
        <dbReference type="ARBA" id="ARBA00023242"/>
    </source>
</evidence>
<dbReference type="PANTHER" id="PTHR32086">
    <property type="entry name" value="FANCONI ANEMIA GROUP D2 PROTEIN"/>
    <property type="match status" value="1"/>
</dbReference>
<evidence type="ECO:0000313" key="7">
    <source>
        <dbReference type="EMBL" id="CAD1840448.1"/>
    </source>
</evidence>
<dbReference type="GO" id="GO:0007129">
    <property type="term" value="P:homologous chromosome pairing at meiosis"/>
    <property type="evidence" value="ECO:0007669"/>
    <property type="project" value="TreeGrafter"/>
</dbReference>
<proteinExistence type="inferred from homology"/>
<keyword evidence="3" id="KW-0832">Ubl conjugation</keyword>
<evidence type="ECO:0000256" key="3">
    <source>
        <dbReference type="ARBA" id="ARBA00022843"/>
    </source>
</evidence>
<reference evidence="7" key="1">
    <citation type="submission" date="2020-07" db="EMBL/GenBank/DDBJ databases">
        <authorList>
            <person name="Lin J."/>
        </authorList>
    </citation>
    <scope>NUCLEOTIDE SEQUENCE</scope>
</reference>
<comment type="similarity">
    <text evidence="5">Belongs to the Fanconi anemia protein FANCD2 family.</text>
</comment>
<sequence>MGSVSCRYLVGTVWHDRYGPCRRALKTLTLGVIYVRKYPLISFASSLQYFESSKGSKGTMITSKILGTKRSMKCLLFHVETLLHNTSSSSTSWMGNLQNYSLEVVVSSQVYNTGDNDEAEDQMKADPKVCGDNNNQGGMLSTSTRHNLLG</sequence>
<gene>
    <name evidence="7" type="ORF">CB5_LOCUS23659</name>
</gene>
<dbReference type="GO" id="GO:0031573">
    <property type="term" value="P:mitotic intra-S DNA damage checkpoint signaling"/>
    <property type="evidence" value="ECO:0007669"/>
    <property type="project" value="TreeGrafter"/>
</dbReference>
<keyword evidence="2" id="KW-1017">Isopeptide bond</keyword>
<evidence type="ECO:0000256" key="1">
    <source>
        <dbReference type="ARBA" id="ARBA00004123"/>
    </source>
</evidence>